<protein>
    <submittedName>
        <fullName evidence="1">SFRICE_028242</fullName>
    </submittedName>
</protein>
<accession>A0A2H1W460</accession>
<sequence>MALATVPKYRKLIEIEKHGENHPLTLPALIEARGSVRLLLTKHNPFLLLLFEPEPRCVTVFLINQPQDDCQSQSENHLFQIDQEGIFERQSKYHNINNVCMSVSPLVKLFARLPQPPIPLQLLTQEPYFI</sequence>
<reference evidence="1" key="1">
    <citation type="submission" date="2016-07" db="EMBL/GenBank/DDBJ databases">
        <authorList>
            <person name="Bretaudeau A."/>
        </authorList>
    </citation>
    <scope>NUCLEOTIDE SEQUENCE</scope>
    <source>
        <strain evidence="1">Rice</strain>
        <tissue evidence="1">Whole body</tissue>
    </source>
</reference>
<proteinExistence type="predicted"/>
<dbReference type="AlphaFoldDB" id="A0A2H1W460"/>
<organism evidence="1">
    <name type="scientific">Spodoptera frugiperda</name>
    <name type="common">Fall armyworm</name>
    <dbReference type="NCBI Taxonomy" id="7108"/>
    <lineage>
        <taxon>Eukaryota</taxon>
        <taxon>Metazoa</taxon>
        <taxon>Ecdysozoa</taxon>
        <taxon>Arthropoda</taxon>
        <taxon>Hexapoda</taxon>
        <taxon>Insecta</taxon>
        <taxon>Pterygota</taxon>
        <taxon>Neoptera</taxon>
        <taxon>Endopterygota</taxon>
        <taxon>Lepidoptera</taxon>
        <taxon>Glossata</taxon>
        <taxon>Ditrysia</taxon>
        <taxon>Noctuoidea</taxon>
        <taxon>Noctuidae</taxon>
        <taxon>Amphipyrinae</taxon>
        <taxon>Spodoptera</taxon>
    </lineage>
</organism>
<name>A0A2H1W460_SPOFR</name>
<dbReference type="EMBL" id="ODYU01006224">
    <property type="protein sequence ID" value="SOQ47875.1"/>
    <property type="molecule type" value="Genomic_DNA"/>
</dbReference>
<evidence type="ECO:0000313" key="1">
    <source>
        <dbReference type="EMBL" id="SOQ47875.1"/>
    </source>
</evidence>
<gene>
    <name evidence="1" type="ORF">SFRICE_028242</name>
</gene>